<gene>
    <name evidence="12" type="ORF">BWR60_21910</name>
</gene>
<keyword evidence="4" id="KW-0902">Two-component regulatory system</keyword>
<protein>
    <submittedName>
        <fullName evidence="12">DNA-binding response regulator</fullName>
    </submittedName>
</protein>
<dbReference type="PROSITE" id="PS50110">
    <property type="entry name" value="RESPONSE_REGULATORY"/>
    <property type="match status" value="1"/>
</dbReference>
<sequence length="236" mass="26077">MTPTDTRAAPRILIIDDEPQIRRFLKISLAADGYAPIEAAGGTEGLERVVQDRPDLVILDLGLPDIDGQQVLSRIRELSAVPVIVLSVRAGEAEKVEALDRGANDYVTKPFGIAELTARLRAALRRGGQEDEAAEAVIEAGPLTVDVPHRRVRFEGREIRLSKKEFEILRLLAAHHGRVVTHQKILREVWGPAHIDAMQYLRVYVGQLRQKLGDDPARPRLIATEAGVGYRLVVEG</sequence>
<dbReference type="SMART" id="SM00862">
    <property type="entry name" value="Trans_reg_C"/>
    <property type="match status" value="1"/>
</dbReference>
<organism evidence="12 13">
    <name type="scientific">Inquilinus limosus</name>
    <dbReference type="NCBI Taxonomy" id="171674"/>
    <lineage>
        <taxon>Bacteria</taxon>
        <taxon>Pseudomonadati</taxon>
        <taxon>Pseudomonadota</taxon>
        <taxon>Alphaproteobacteria</taxon>
        <taxon>Rhodospirillales</taxon>
        <taxon>Rhodospirillaceae</taxon>
        <taxon>Inquilinus</taxon>
    </lineage>
</organism>
<dbReference type="InterPro" id="IPR001789">
    <property type="entry name" value="Sig_transdc_resp-reg_receiver"/>
</dbReference>
<feature type="DNA-binding region" description="OmpR/PhoB-type" evidence="9">
    <location>
        <begin position="135"/>
        <end position="234"/>
    </location>
</feature>
<evidence type="ECO:0000256" key="8">
    <source>
        <dbReference type="PROSITE-ProRule" id="PRU00169"/>
    </source>
</evidence>
<dbReference type="CDD" id="cd17620">
    <property type="entry name" value="REC_OmpR_KdpE-like"/>
    <property type="match status" value="1"/>
</dbReference>
<dbReference type="EMBL" id="NHON01000045">
    <property type="protein sequence ID" value="OWJ65024.1"/>
    <property type="molecule type" value="Genomic_DNA"/>
</dbReference>
<dbReference type="RefSeq" id="WP_088153140.1">
    <property type="nucleotide sequence ID" value="NZ_NHON01000045.1"/>
</dbReference>
<evidence type="ECO:0000313" key="13">
    <source>
        <dbReference type="Proteomes" id="UP000196655"/>
    </source>
</evidence>
<dbReference type="STRING" id="1122125.GCA_000423185_02234"/>
<dbReference type="InterPro" id="IPR001867">
    <property type="entry name" value="OmpR/PhoB-type_DNA-bd"/>
</dbReference>
<reference evidence="13" key="1">
    <citation type="submission" date="2017-05" db="EMBL/GenBank/DDBJ databases">
        <authorList>
            <person name="Macchi M."/>
            <person name="Festa S."/>
            <person name="Coppotelli B.M."/>
            <person name="Morelli I.S."/>
        </authorList>
    </citation>
    <scope>NUCLEOTIDE SEQUENCE [LARGE SCALE GENOMIC DNA]</scope>
    <source>
        <strain evidence="13">I</strain>
    </source>
</reference>
<dbReference type="Pfam" id="PF00486">
    <property type="entry name" value="Trans_reg_C"/>
    <property type="match status" value="1"/>
</dbReference>
<evidence type="ECO:0000259" key="10">
    <source>
        <dbReference type="PROSITE" id="PS50110"/>
    </source>
</evidence>
<dbReference type="FunFam" id="3.40.50.2300:FF:000021">
    <property type="entry name" value="Two-component system response regulator KdpE"/>
    <property type="match status" value="1"/>
</dbReference>
<dbReference type="Gene3D" id="1.10.10.10">
    <property type="entry name" value="Winged helix-like DNA-binding domain superfamily/Winged helix DNA-binding domain"/>
    <property type="match status" value="1"/>
</dbReference>
<dbReference type="InterPro" id="IPR039420">
    <property type="entry name" value="WalR-like"/>
</dbReference>
<dbReference type="AlphaFoldDB" id="A0A211ZIK6"/>
<keyword evidence="5" id="KW-0805">Transcription regulation</keyword>
<dbReference type="PROSITE" id="PS51755">
    <property type="entry name" value="OMPR_PHOB"/>
    <property type="match status" value="1"/>
</dbReference>
<feature type="domain" description="OmpR/PhoB-type" evidence="11">
    <location>
        <begin position="135"/>
        <end position="234"/>
    </location>
</feature>
<dbReference type="Gene3D" id="6.10.250.690">
    <property type="match status" value="1"/>
</dbReference>
<accession>A0A211ZIK6</accession>
<dbReference type="SUPFAM" id="SSF52172">
    <property type="entry name" value="CheY-like"/>
    <property type="match status" value="1"/>
</dbReference>
<evidence type="ECO:0000313" key="12">
    <source>
        <dbReference type="EMBL" id="OWJ65024.1"/>
    </source>
</evidence>
<name>A0A211ZIK6_9PROT</name>
<evidence type="ECO:0000256" key="9">
    <source>
        <dbReference type="PROSITE-ProRule" id="PRU01091"/>
    </source>
</evidence>
<dbReference type="Proteomes" id="UP000196655">
    <property type="component" value="Unassembled WGS sequence"/>
</dbReference>
<dbReference type="CDD" id="cd00383">
    <property type="entry name" value="trans_reg_C"/>
    <property type="match status" value="1"/>
</dbReference>
<dbReference type="PANTHER" id="PTHR48111">
    <property type="entry name" value="REGULATOR OF RPOS"/>
    <property type="match status" value="1"/>
</dbReference>
<dbReference type="GO" id="GO:0005829">
    <property type="term" value="C:cytosol"/>
    <property type="evidence" value="ECO:0007669"/>
    <property type="project" value="TreeGrafter"/>
</dbReference>
<feature type="domain" description="Response regulatory" evidence="10">
    <location>
        <begin position="11"/>
        <end position="124"/>
    </location>
</feature>
<comment type="subcellular location">
    <subcellularLocation>
        <location evidence="1">Cytoplasm</location>
    </subcellularLocation>
</comment>
<proteinExistence type="predicted"/>
<evidence type="ECO:0000256" key="5">
    <source>
        <dbReference type="ARBA" id="ARBA00023015"/>
    </source>
</evidence>
<comment type="caution">
    <text evidence="12">The sequence shown here is derived from an EMBL/GenBank/DDBJ whole genome shotgun (WGS) entry which is preliminary data.</text>
</comment>
<dbReference type="Gene3D" id="3.40.50.2300">
    <property type="match status" value="1"/>
</dbReference>
<keyword evidence="3 8" id="KW-0597">Phosphoprotein</keyword>
<evidence type="ECO:0000256" key="6">
    <source>
        <dbReference type="ARBA" id="ARBA00023125"/>
    </source>
</evidence>
<dbReference type="GO" id="GO:0000987">
    <property type="term" value="F:cis-regulatory region sequence-specific DNA binding"/>
    <property type="evidence" value="ECO:0007669"/>
    <property type="project" value="UniProtKB-ARBA"/>
</dbReference>
<keyword evidence="2" id="KW-0963">Cytoplasm</keyword>
<feature type="modified residue" description="4-aspartylphosphate" evidence="8">
    <location>
        <position position="60"/>
    </location>
</feature>
<dbReference type="SMART" id="SM00448">
    <property type="entry name" value="REC"/>
    <property type="match status" value="1"/>
</dbReference>
<dbReference type="InterPro" id="IPR036388">
    <property type="entry name" value="WH-like_DNA-bd_sf"/>
</dbReference>
<keyword evidence="13" id="KW-1185">Reference proteome</keyword>
<evidence type="ECO:0000256" key="1">
    <source>
        <dbReference type="ARBA" id="ARBA00004496"/>
    </source>
</evidence>
<keyword evidence="6 9" id="KW-0238">DNA-binding</keyword>
<evidence type="ECO:0000256" key="4">
    <source>
        <dbReference type="ARBA" id="ARBA00023012"/>
    </source>
</evidence>
<dbReference type="PANTHER" id="PTHR48111:SF50">
    <property type="entry name" value="KDP OPERON TRANSCRIPTIONAL REGULATORY PROTEIN KDPE"/>
    <property type="match status" value="1"/>
</dbReference>
<evidence type="ECO:0000259" key="11">
    <source>
        <dbReference type="PROSITE" id="PS51755"/>
    </source>
</evidence>
<dbReference type="GO" id="GO:0045893">
    <property type="term" value="P:positive regulation of DNA-templated transcription"/>
    <property type="evidence" value="ECO:0007669"/>
    <property type="project" value="UniProtKB-ARBA"/>
</dbReference>
<keyword evidence="7" id="KW-0804">Transcription</keyword>
<evidence type="ECO:0000256" key="3">
    <source>
        <dbReference type="ARBA" id="ARBA00022553"/>
    </source>
</evidence>
<dbReference type="GO" id="GO:0032993">
    <property type="term" value="C:protein-DNA complex"/>
    <property type="evidence" value="ECO:0007669"/>
    <property type="project" value="TreeGrafter"/>
</dbReference>
<dbReference type="GO" id="GO:0000156">
    <property type="term" value="F:phosphorelay response regulator activity"/>
    <property type="evidence" value="ECO:0007669"/>
    <property type="project" value="TreeGrafter"/>
</dbReference>
<dbReference type="OrthoDB" id="9802426at2"/>
<dbReference type="Pfam" id="PF00072">
    <property type="entry name" value="Response_reg"/>
    <property type="match status" value="1"/>
</dbReference>
<evidence type="ECO:0000256" key="2">
    <source>
        <dbReference type="ARBA" id="ARBA00022490"/>
    </source>
</evidence>
<evidence type="ECO:0000256" key="7">
    <source>
        <dbReference type="ARBA" id="ARBA00023163"/>
    </source>
</evidence>
<dbReference type="GO" id="GO:0042802">
    <property type="term" value="F:identical protein binding"/>
    <property type="evidence" value="ECO:0007669"/>
    <property type="project" value="UniProtKB-ARBA"/>
</dbReference>
<dbReference type="InterPro" id="IPR011006">
    <property type="entry name" value="CheY-like_superfamily"/>
</dbReference>